<feature type="chain" id="PRO_5042952966" description="Choice-of-anchor I domain-containing protein" evidence="1">
    <location>
        <begin position="19"/>
        <end position="571"/>
    </location>
</feature>
<keyword evidence="1" id="KW-0732">Signal</keyword>
<comment type="caution">
    <text evidence="3">The sequence shown here is derived from an EMBL/GenBank/DDBJ whole genome shotgun (WGS) entry which is preliminary data.</text>
</comment>
<proteinExistence type="predicted"/>
<evidence type="ECO:0000313" key="3">
    <source>
        <dbReference type="EMBL" id="KAK7115806.1"/>
    </source>
</evidence>
<organism evidence="3 4">
    <name type="scientific">Littorina saxatilis</name>
    <dbReference type="NCBI Taxonomy" id="31220"/>
    <lineage>
        <taxon>Eukaryota</taxon>
        <taxon>Metazoa</taxon>
        <taxon>Spiralia</taxon>
        <taxon>Lophotrochozoa</taxon>
        <taxon>Mollusca</taxon>
        <taxon>Gastropoda</taxon>
        <taxon>Caenogastropoda</taxon>
        <taxon>Littorinimorpha</taxon>
        <taxon>Littorinoidea</taxon>
        <taxon>Littorinidae</taxon>
        <taxon>Littorina</taxon>
    </lineage>
</organism>
<sequence>MRAWYNVCVLLVAGLSECRLVLDTGAYLKLPDGANKYTWNAGTATKASYDPVENLLYVIGHTADVVHVVNMTDPGNPVRLFTKRFSPLNQGLPNDVQVCRSKVPGGGGQLAVSFESAGLNQKGHVHFYALMESNNFQNYLTDALDVVTTESYDPRSVGWTENCTGLVVASEGLPHELNKAFEDPPADIEVLLPNFGTTVDRREIPISESKAAAAKVRQVFEKCTSGTGANQTSTLKQALEPTAVHVDTNDVAYILFQDNNAIASLNLTNPFAELEFFSLGTKDWSRFEFDGAYEDSGINLQSRQIVSFYQPRDMVSFEVDGKVWLATADTGSPRRVSLTSCRFDDSVAASSWRKAFSDGMTSDEVTKLKGEMAAGSQIGRIPVSLLKQDTDGWDPVYQGYDFVATFGGRGFSILDPVGMKRVYDSGDDFERYFTTPQATDEQKAMFNSYVSKVTEPQTAQFDRRSAYLGPQPSAIAAGAFNSSTQMLVIANGVTGGLYTYTVTSGPTVTFESYIRRGNAGLTWDAAFKQDSDAVGEPSITDLLYIEDQGQKTVVAVSQSAGALSFYSVRER</sequence>
<reference evidence="3 4" key="1">
    <citation type="submission" date="2024-02" db="EMBL/GenBank/DDBJ databases">
        <title>Chromosome-scale genome assembly of the rough periwinkle Littorina saxatilis.</title>
        <authorList>
            <person name="De Jode A."/>
            <person name="Faria R."/>
            <person name="Formenti G."/>
            <person name="Sims Y."/>
            <person name="Smith T.P."/>
            <person name="Tracey A."/>
            <person name="Wood J.M.D."/>
            <person name="Zagrodzka Z.B."/>
            <person name="Johannesson K."/>
            <person name="Butlin R.K."/>
            <person name="Leder E.H."/>
        </authorList>
    </citation>
    <scope>NUCLEOTIDE SEQUENCE [LARGE SCALE GENOMIC DNA]</scope>
    <source>
        <strain evidence="3">Snail1</strain>
        <tissue evidence="3">Muscle</tissue>
    </source>
</reference>
<dbReference type="InterPro" id="IPR052956">
    <property type="entry name" value="Mesenchyme-surface_protein"/>
</dbReference>
<dbReference type="EMBL" id="JBAMIC010000001">
    <property type="protein sequence ID" value="KAK7115806.1"/>
    <property type="molecule type" value="Genomic_DNA"/>
</dbReference>
<dbReference type="PANTHER" id="PTHR46928">
    <property type="entry name" value="MESENCHYME-SPECIFIC CELL SURFACE GLYCOPROTEIN"/>
    <property type="match status" value="1"/>
</dbReference>
<dbReference type="InterPro" id="IPR055188">
    <property type="entry name" value="Choice_anch_I"/>
</dbReference>
<feature type="domain" description="Choice-of-anchor I" evidence="2">
    <location>
        <begin position="42"/>
        <end position="514"/>
    </location>
</feature>
<feature type="signal peptide" evidence="1">
    <location>
        <begin position="1"/>
        <end position="18"/>
    </location>
</feature>
<dbReference type="AlphaFoldDB" id="A0AAN9C1T6"/>
<name>A0AAN9C1T6_9CAEN</name>
<evidence type="ECO:0000256" key="1">
    <source>
        <dbReference type="SAM" id="SignalP"/>
    </source>
</evidence>
<dbReference type="Pfam" id="PF22494">
    <property type="entry name" value="choice_anch_I"/>
    <property type="match status" value="1"/>
</dbReference>
<evidence type="ECO:0000313" key="4">
    <source>
        <dbReference type="Proteomes" id="UP001374579"/>
    </source>
</evidence>
<gene>
    <name evidence="3" type="ORF">V1264_001617</name>
</gene>
<evidence type="ECO:0000259" key="2">
    <source>
        <dbReference type="Pfam" id="PF22494"/>
    </source>
</evidence>
<dbReference type="PANTHER" id="PTHR46928:SF1">
    <property type="entry name" value="MESENCHYME-SPECIFIC CELL SURFACE GLYCOPROTEIN"/>
    <property type="match status" value="1"/>
</dbReference>
<dbReference type="SUPFAM" id="SSF50956">
    <property type="entry name" value="Thermostable phytase (3-phytase)"/>
    <property type="match status" value="1"/>
</dbReference>
<accession>A0AAN9C1T6</accession>
<dbReference type="Proteomes" id="UP001374579">
    <property type="component" value="Unassembled WGS sequence"/>
</dbReference>
<protein>
    <recommendedName>
        <fullName evidence="2">Choice-of-anchor I domain-containing protein</fullName>
    </recommendedName>
</protein>
<keyword evidence="4" id="KW-1185">Reference proteome</keyword>